<dbReference type="EMBL" id="CAFBMB010000004">
    <property type="protein sequence ID" value="CAB4888274.1"/>
    <property type="molecule type" value="Genomic_DNA"/>
</dbReference>
<dbReference type="Pfam" id="PF13419">
    <property type="entry name" value="HAD_2"/>
    <property type="match status" value="1"/>
</dbReference>
<dbReference type="SUPFAM" id="SSF56784">
    <property type="entry name" value="HAD-like"/>
    <property type="match status" value="1"/>
</dbReference>
<dbReference type="Gene3D" id="3.40.50.1000">
    <property type="entry name" value="HAD superfamily/HAD-like"/>
    <property type="match status" value="1"/>
</dbReference>
<evidence type="ECO:0000313" key="1">
    <source>
        <dbReference type="EMBL" id="CAB4888274.1"/>
    </source>
</evidence>
<dbReference type="InterPro" id="IPR023214">
    <property type="entry name" value="HAD_sf"/>
</dbReference>
<dbReference type="AlphaFoldDB" id="A0A6J7F3S9"/>
<reference evidence="1" key="1">
    <citation type="submission" date="2020-05" db="EMBL/GenBank/DDBJ databases">
        <authorList>
            <person name="Chiriac C."/>
            <person name="Salcher M."/>
            <person name="Ghai R."/>
            <person name="Kavagutti S V."/>
        </authorList>
    </citation>
    <scope>NUCLEOTIDE SEQUENCE</scope>
</reference>
<dbReference type="InterPro" id="IPR041492">
    <property type="entry name" value="HAD_2"/>
</dbReference>
<dbReference type="InterPro" id="IPR036412">
    <property type="entry name" value="HAD-like_sf"/>
</dbReference>
<sequence length="225" mass="23968">MSSDAFLTPRDGEPWQPILFDMDGTLLDSAPAIIGRLHHTLTEFGVVPPADEELRHLIGPPTRTALSTFLDPAVMDDAVSFYRSLARDEGLAGFTLFPGIADALEQLAQAGVPLAVATSKPQGEAENIVAAFGIATSFSAVVGAEASRPNKSDVVAQALRAVETSAEDAPLMVGDRRWDIDGAAQYNVPTVLVSWGYAQEEEFSAALTRIDSPAELVSFVLRQEA</sequence>
<proteinExistence type="predicted"/>
<dbReference type="Gene3D" id="1.10.150.240">
    <property type="entry name" value="Putative phosphatase, domain 2"/>
    <property type="match status" value="1"/>
</dbReference>
<accession>A0A6J7F3S9</accession>
<organism evidence="1">
    <name type="scientific">freshwater metagenome</name>
    <dbReference type="NCBI Taxonomy" id="449393"/>
    <lineage>
        <taxon>unclassified sequences</taxon>
        <taxon>metagenomes</taxon>
        <taxon>ecological metagenomes</taxon>
    </lineage>
</organism>
<dbReference type="PANTHER" id="PTHR43434:SF20">
    <property type="entry name" value="5'-NUCLEOTIDASE"/>
    <property type="match status" value="1"/>
</dbReference>
<dbReference type="PANTHER" id="PTHR43434">
    <property type="entry name" value="PHOSPHOGLYCOLATE PHOSPHATASE"/>
    <property type="match status" value="1"/>
</dbReference>
<name>A0A6J7F3S9_9ZZZZ</name>
<dbReference type="InterPro" id="IPR023198">
    <property type="entry name" value="PGP-like_dom2"/>
</dbReference>
<protein>
    <submittedName>
        <fullName evidence="1">Unannotated protein</fullName>
    </submittedName>
</protein>
<gene>
    <name evidence="1" type="ORF">UFOPK3516_00127</name>
</gene>
<dbReference type="InterPro" id="IPR050155">
    <property type="entry name" value="HAD-like_hydrolase_sf"/>
</dbReference>
<dbReference type="GO" id="GO:0004713">
    <property type="term" value="F:protein tyrosine kinase activity"/>
    <property type="evidence" value="ECO:0007669"/>
    <property type="project" value="TreeGrafter"/>
</dbReference>
<dbReference type="GO" id="GO:0005829">
    <property type="term" value="C:cytosol"/>
    <property type="evidence" value="ECO:0007669"/>
    <property type="project" value="TreeGrafter"/>
</dbReference>
<dbReference type="SFLD" id="SFLDG01129">
    <property type="entry name" value="C1.5:_HAD__Beta-PGM__Phosphata"/>
    <property type="match status" value="1"/>
</dbReference>
<dbReference type="SFLD" id="SFLDS00003">
    <property type="entry name" value="Haloacid_Dehalogenase"/>
    <property type="match status" value="1"/>
</dbReference>